<name>Q94440_CIOSA</name>
<feature type="compositionally biased region" description="Polar residues" evidence="1">
    <location>
        <begin position="198"/>
        <end position="256"/>
    </location>
</feature>
<feature type="compositionally biased region" description="Polar residues" evidence="1">
    <location>
        <begin position="312"/>
        <end position="331"/>
    </location>
</feature>
<feature type="compositionally biased region" description="Polar residues" evidence="1">
    <location>
        <begin position="291"/>
        <end position="304"/>
    </location>
</feature>
<proteinExistence type="evidence at transcript level"/>
<organism evidence="2">
    <name type="scientific">Ciona savignyi</name>
    <name type="common">Pacific transparent sea squirt</name>
    <dbReference type="NCBI Taxonomy" id="51511"/>
    <lineage>
        <taxon>Eukaryota</taxon>
        <taxon>Metazoa</taxon>
        <taxon>Chordata</taxon>
        <taxon>Tunicata</taxon>
        <taxon>Ascidiacea</taxon>
        <taxon>Phlebobranchia</taxon>
        <taxon>Cionidae</taxon>
        <taxon>Ciona</taxon>
    </lineage>
</organism>
<dbReference type="AlphaFoldDB" id="Q94440"/>
<reference evidence="2" key="1">
    <citation type="journal article" date="1996" name="Development">
        <title>Posterior end mark, a novel maternal gene encoding a localized factor in the ascidian embryo.</title>
        <authorList>
            <person name="Yoshida S."/>
            <person name="Marikawa Y."/>
            <person name="Satoh N."/>
        </authorList>
    </citation>
    <scope>NUCLEOTIDE SEQUENCE</scope>
</reference>
<evidence type="ECO:0000313" key="2">
    <source>
        <dbReference type="EMBL" id="BAA11926.1"/>
    </source>
</evidence>
<dbReference type="EMBL" id="D83482">
    <property type="protein sequence ID" value="BAA11926.1"/>
    <property type="molecule type" value="mRNA"/>
</dbReference>
<feature type="compositionally biased region" description="Basic and acidic residues" evidence="1">
    <location>
        <begin position="165"/>
        <end position="176"/>
    </location>
</feature>
<feature type="region of interest" description="Disordered" evidence="1">
    <location>
        <begin position="197"/>
        <end position="256"/>
    </location>
</feature>
<accession>Q94440</accession>
<feature type="compositionally biased region" description="Low complexity" evidence="1">
    <location>
        <begin position="136"/>
        <end position="145"/>
    </location>
</feature>
<evidence type="ECO:0000256" key="1">
    <source>
        <dbReference type="SAM" id="MobiDB-lite"/>
    </source>
</evidence>
<feature type="region of interest" description="Disordered" evidence="1">
    <location>
        <begin position="291"/>
        <end position="334"/>
    </location>
</feature>
<reference evidence="2" key="2">
    <citation type="submission" date="1996-02" db="EMBL/GenBank/DDBJ databases">
        <authorList>
            <person name="Yoshida S."/>
        </authorList>
    </citation>
    <scope>NUCLEOTIDE SEQUENCE</scope>
</reference>
<feature type="region of interest" description="Disordered" evidence="1">
    <location>
        <begin position="135"/>
        <end position="181"/>
    </location>
</feature>
<feature type="compositionally biased region" description="Basic residues" evidence="1">
    <location>
        <begin position="146"/>
        <end position="164"/>
    </location>
</feature>
<sequence>MKMVVPLTESQNVPLVKASPHLPLKRMAACPASQHTIAVPKRSRLTAASEAHLRHLSYNMAMASPNVVASSRHYGLTASPNPQTPRGLSVVPSNSTRPGNCCGKENLCFGSATSSTGFSTPPYGSQNQFTYNYAPSASRRSSLKSLVRRSKKRSPYKSRTSNKSKRPEKIPEDRVQDSFQSQPKALVVYNEFLRQLESENQTKNSGKSQNTTKSSGRYSRGFTPSVTSTPQHNTSPPSSRESIHPESTSDYFSAPSSGASAEDSFVDFLKYIETGVSSDRRKRLLLNETSDLKTSAESSSSRQTKPAKKRFVTSTPESEQLSDVRNNNLKSPTLPGMYPIGAPRHASSPVNFKQPAVSAGGASEFTSAVWRPWC</sequence>
<protein>
    <submittedName>
        <fullName evidence="2">Posterior end mark</fullName>
    </submittedName>
</protein>